<organism evidence="2 3">
    <name type="scientific">Prauserella muralis</name>
    <dbReference type="NCBI Taxonomy" id="588067"/>
    <lineage>
        <taxon>Bacteria</taxon>
        <taxon>Bacillati</taxon>
        <taxon>Actinomycetota</taxon>
        <taxon>Actinomycetes</taxon>
        <taxon>Pseudonocardiales</taxon>
        <taxon>Pseudonocardiaceae</taxon>
        <taxon>Prauserella</taxon>
    </lineage>
</organism>
<accession>A0A2V4BB47</accession>
<dbReference type="SUPFAM" id="SSF53335">
    <property type="entry name" value="S-adenosyl-L-methionine-dependent methyltransferases"/>
    <property type="match status" value="1"/>
</dbReference>
<keyword evidence="2" id="KW-0489">Methyltransferase</keyword>
<evidence type="ECO:0000313" key="2">
    <source>
        <dbReference type="EMBL" id="PXY32604.1"/>
    </source>
</evidence>
<dbReference type="Proteomes" id="UP000249915">
    <property type="component" value="Unassembled WGS sequence"/>
</dbReference>
<dbReference type="EMBL" id="MASW01000001">
    <property type="protein sequence ID" value="PXY32604.1"/>
    <property type="molecule type" value="Genomic_DNA"/>
</dbReference>
<evidence type="ECO:0000313" key="3">
    <source>
        <dbReference type="Proteomes" id="UP000249915"/>
    </source>
</evidence>
<name>A0A2V4BB47_9PSEU</name>
<gene>
    <name evidence="2" type="ORF">BAY60_00090</name>
</gene>
<keyword evidence="2" id="KW-0808">Transferase</keyword>
<dbReference type="InterPro" id="IPR029063">
    <property type="entry name" value="SAM-dependent_MTases_sf"/>
</dbReference>
<dbReference type="Pfam" id="PF13649">
    <property type="entry name" value="Methyltransf_25"/>
    <property type="match status" value="1"/>
</dbReference>
<comment type="caution">
    <text evidence="2">The sequence shown here is derived from an EMBL/GenBank/DDBJ whole genome shotgun (WGS) entry which is preliminary data.</text>
</comment>
<dbReference type="GO" id="GO:0032259">
    <property type="term" value="P:methylation"/>
    <property type="evidence" value="ECO:0007669"/>
    <property type="project" value="UniProtKB-KW"/>
</dbReference>
<dbReference type="AlphaFoldDB" id="A0A2V4BB47"/>
<keyword evidence="3" id="KW-1185">Reference proteome</keyword>
<dbReference type="InterPro" id="IPR041698">
    <property type="entry name" value="Methyltransf_25"/>
</dbReference>
<proteinExistence type="predicted"/>
<dbReference type="Gene3D" id="3.40.50.150">
    <property type="entry name" value="Vaccinia Virus protein VP39"/>
    <property type="match status" value="1"/>
</dbReference>
<feature type="domain" description="Methyltransferase" evidence="1">
    <location>
        <begin position="57"/>
        <end position="143"/>
    </location>
</feature>
<reference evidence="2 3" key="1">
    <citation type="submission" date="2016-07" db="EMBL/GenBank/DDBJ databases">
        <title>Draft genome sequence of Prauserella muralis DSM 45305, isolated from a mould-covered wall in an indoor environment.</title>
        <authorList>
            <person name="Ruckert C."/>
            <person name="Albersmeier A."/>
            <person name="Jiang C.-L."/>
            <person name="Jiang Y."/>
            <person name="Kalinowski J."/>
            <person name="Schneider O."/>
            <person name="Winkler A."/>
            <person name="Zotchev S.B."/>
        </authorList>
    </citation>
    <scope>NUCLEOTIDE SEQUENCE [LARGE SCALE GENOMIC DNA]</scope>
    <source>
        <strain evidence="2 3">DSM 45305</strain>
    </source>
</reference>
<dbReference type="GO" id="GO:0008168">
    <property type="term" value="F:methyltransferase activity"/>
    <property type="evidence" value="ECO:0007669"/>
    <property type="project" value="UniProtKB-KW"/>
</dbReference>
<dbReference type="RefSeq" id="WP_245992245.1">
    <property type="nucleotide sequence ID" value="NZ_MASW01000001.1"/>
</dbReference>
<sequence>MAGRDPVSGEFDAGLLGVRCWLELPGGERIELPVQRWRRDPGSGDEMLLDRCTGPTLDVGCGPGRLTTALGERGVAALGIDSSPTAVRLAVRRGAVALRRDVFGHVPGQGRWRHLLLADGNIGIGGEPARLLRRAAELLAAGGTAVVELEPPGRGLRTERVRVGSSGGGSGWFRWAWLGADAVDETAGRAGLTVRWSAPHGRRWFAELTHA</sequence>
<protein>
    <submittedName>
        <fullName evidence="2">Methyltransferase type 12</fullName>
    </submittedName>
</protein>
<evidence type="ECO:0000259" key="1">
    <source>
        <dbReference type="Pfam" id="PF13649"/>
    </source>
</evidence>
<dbReference type="CDD" id="cd02440">
    <property type="entry name" value="AdoMet_MTases"/>
    <property type="match status" value="1"/>
</dbReference>